<evidence type="ECO:0000256" key="4">
    <source>
        <dbReference type="ARBA" id="ARBA00022729"/>
    </source>
</evidence>
<organism evidence="8 9">
    <name type="scientific">Ictalurus punctatus</name>
    <name type="common">Channel catfish</name>
    <name type="synonym">Silurus punctatus</name>
    <dbReference type="NCBI Taxonomy" id="7998"/>
    <lineage>
        <taxon>Eukaryota</taxon>
        <taxon>Metazoa</taxon>
        <taxon>Chordata</taxon>
        <taxon>Craniata</taxon>
        <taxon>Vertebrata</taxon>
        <taxon>Euteleostomi</taxon>
        <taxon>Actinopterygii</taxon>
        <taxon>Neopterygii</taxon>
        <taxon>Teleostei</taxon>
        <taxon>Ostariophysi</taxon>
        <taxon>Siluriformes</taxon>
        <taxon>Ictaluridae</taxon>
        <taxon>Ictalurus</taxon>
    </lineage>
</organism>
<reference evidence="8" key="1">
    <citation type="journal article" date="2016" name="Nat. Commun.">
        <title>The channel catfish genome sequence provides insights into the evolution of scale formation in teleosts.</title>
        <authorList>
            <person name="Liu Z."/>
            <person name="Liu S."/>
            <person name="Yao J."/>
            <person name="Bao L."/>
            <person name="Zhang J."/>
            <person name="Li Y."/>
            <person name="Jiang C."/>
            <person name="Sun L."/>
            <person name="Wang R."/>
            <person name="Zhang Y."/>
            <person name="Zhou T."/>
            <person name="Zeng Q."/>
            <person name="Fu Q."/>
            <person name="Gao S."/>
            <person name="Li N."/>
            <person name="Koren S."/>
            <person name="Jiang Y."/>
            <person name="Zimin A."/>
            <person name="Xu P."/>
            <person name="Phillippy A.M."/>
            <person name="Geng X."/>
            <person name="Song L."/>
            <person name="Sun F."/>
            <person name="Li C."/>
            <person name="Wang X."/>
            <person name="Chen A."/>
            <person name="Jin Y."/>
            <person name="Yuan Z."/>
            <person name="Yang Y."/>
            <person name="Tan S."/>
            <person name="Peatman E."/>
            <person name="Lu J."/>
            <person name="Qin Z."/>
            <person name="Dunham R."/>
            <person name="Li Z."/>
            <person name="Sonstegard T."/>
            <person name="Feng J."/>
            <person name="Danzmann R.G."/>
            <person name="Schroeder S."/>
            <person name="Scheffler B."/>
            <person name="Duke M.V."/>
            <person name="Ballard L."/>
            <person name="Kucuktas H."/>
            <person name="Kaltenboeck L."/>
            <person name="Liu H."/>
            <person name="Armbruster J."/>
            <person name="Xie Y."/>
            <person name="Kirby M.L."/>
            <person name="Tian Y."/>
            <person name="Flanagan M.E."/>
            <person name="Mu W."/>
            <person name="Waldbieser G.C."/>
        </authorList>
    </citation>
    <scope>NUCLEOTIDE SEQUENCE [LARGE SCALE GENOMIC DNA]</scope>
    <source>
        <strain evidence="8">SDA103</strain>
    </source>
</reference>
<proteinExistence type="inferred from homology"/>
<dbReference type="CTD" id="64111"/>
<feature type="signal peptide" evidence="7">
    <location>
        <begin position="1"/>
        <end position="32"/>
    </location>
</feature>
<dbReference type="PANTHER" id="PTHR14403:SF6">
    <property type="entry name" value="PRO-FMRFAMIDE-RELATED NEUROPEPTIDE VF"/>
    <property type="match status" value="1"/>
</dbReference>
<keyword evidence="4 7" id="KW-0732">Signal</keyword>
<dbReference type="GO" id="GO:0005576">
    <property type="term" value="C:extracellular region"/>
    <property type="evidence" value="ECO:0007669"/>
    <property type="project" value="UniProtKB-SubCell"/>
</dbReference>
<dbReference type="AlphaFoldDB" id="A0A2D0S199"/>
<dbReference type="STRING" id="7998.ENSIPUP00000008740"/>
<keyword evidence="3" id="KW-0964">Secreted</keyword>
<comment type="subcellular location">
    <subcellularLocation>
        <location evidence="1">Secreted</location>
    </subcellularLocation>
</comment>
<evidence type="ECO:0000256" key="5">
    <source>
        <dbReference type="ARBA" id="ARBA00022815"/>
    </source>
</evidence>
<dbReference type="GO" id="GO:0005102">
    <property type="term" value="F:signaling receptor binding"/>
    <property type="evidence" value="ECO:0007669"/>
    <property type="project" value="TreeGrafter"/>
</dbReference>
<evidence type="ECO:0000256" key="1">
    <source>
        <dbReference type="ARBA" id="ARBA00004613"/>
    </source>
</evidence>
<dbReference type="OrthoDB" id="8834619at2759"/>
<accession>A0A2D0S199</accession>
<dbReference type="GeneID" id="108272558"/>
<keyword evidence="5" id="KW-0027">Amidation</keyword>
<evidence type="ECO:0000313" key="8">
    <source>
        <dbReference type="Proteomes" id="UP000221080"/>
    </source>
</evidence>
<evidence type="ECO:0000256" key="6">
    <source>
        <dbReference type="ARBA" id="ARBA00023320"/>
    </source>
</evidence>
<reference evidence="9" key="2">
    <citation type="submission" date="2025-08" db="UniProtKB">
        <authorList>
            <consortium name="RefSeq"/>
        </authorList>
    </citation>
    <scope>IDENTIFICATION</scope>
    <source>
        <tissue evidence="9">Blood</tissue>
    </source>
</reference>
<keyword evidence="6 9" id="KW-0527">Neuropeptide</keyword>
<sequence length="213" mass="23901">MLDPDKDWKMSCSALSLTLVILSSLVFQDVTTVKLPLTGNNNINTVTRRMFLKSNEDLPRSLEMEDSTLNMAPTSSSRVNSPTILRLHPLLAKSVHTHANLPLRFGRGSAHMLRMPKSSINLPQRFGRSENTKPTSGMQCTMCRRSENPPSATLPQRFGKRNLLVGDSFRAGAVFVHTCKMPSLRTPDHDYMTEVVEKEDKALKSKTYIDLEI</sequence>
<dbReference type="KEGG" id="ipu:108272558"/>
<dbReference type="GO" id="GO:0007218">
    <property type="term" value="P:neuropeptide signaling pathway"/>
    <property type="evidence" value="ECO:0007669"/>
    <property type="project" value="UniProtKB-KW"/>
</dbReference>
<evidence type="ECO:0000256" key="7">
    <source>
        <dbReference type="SAM" id="SignalP"/>
    </source>
</evidence>
<evidence type="ECO:0000256" key="3">
    <source>
        <dbReference type="ARBA" id="ARBA00022525"/>
    </source>
</evidence>
<dbReference type="RefSeq" id="XP_017336524.2">
    <property type="nucleotide sequence ID" value="XM_017481035.3"/>
</dbReference>
<keyword evidence="8" id="KW-1185">Reference proteome</keyword>
<protein>
    <submittedName>
        <fullName evidence="9">Pro-FMRFamide-related neuropeptide VF</fullName>
    </submittedName>
</protein>
<comment type="similarity">
    <text evidence="2">Belongs to the FARP (FMRFamide related peptide) family.</text>
</comment>
<name>A0A2D0S199_ICTPU</name>
<dbReference type="PANTHER" id="PTHR14403">
    <property type="entry name" value="RFAMIDE PEPTIDE GONADOTROPIN INHIBITORY HORMONE"/>
    <property type="match status" value="1"/>
</dbReference>
<dbReference type="InterPro" id="IPR026297">
    <property type="entry name" value="FMRFamide-related/fGRP"/>
</dbReference>
<feature type="chain" id="PRO_5036995446" evidence="7">
    <location>
        <begin position="33"/>
        <end position="213"/>
    </location>
</feature>
<evidence type="ECO:0000256" key="2">
    <source>
        <dbReference type="ARBA" id="ARBA00006356"/>
    </source>
</evidence>
<gene>
    <name evidence="9" type="primary">npvf</name>
</gene>
<dbReference type="Proteomes" id="UP000221080">
    <property type="component" value="Chromosome 12"/>
</dbReference>
<evidence type="ECO:0000313" key="9">
    <source>
        <dbReference type="RefSeq" id="XP_017336524.2"/>
    </source>
</evidence>
<dbReference type="GO" id="GO:0032277">
    <property type="term" value="P:negative regulation of gonadotropin secretion"/>
    <property type="evidence" value="ECO:0007669"/>
    <property type="project" value="TreeGrafter"/>
</dbReference>